<dbReference type="InterPro" id="IPR002059">
    <property type="entry name" value="CSP_DNA-bd"/>
</dbReference>
<dbReference type="EMBL" id="CP065745">
    <property type="protein sequence ID" value="QPR52992.1"/>
    <property type="molecule type" value="Genomic_DNA"/>
</dbReference>
<dbReference type="GeneID" id="60786118"/>
<accession>A0A7T2PC86</accession>
<dbReference type="InterPro" id="IPR008613">
    <property type="entry name" value="Excalibur_Ca-bd_domain"/>
</dbReference>
<dbReference type="SMART" id="SM00357">
    <property type="entry name" value="CSP"/>
    <property type="match status" value="1"/>
</dbReference>
<dbReference type="GO" id="GO:0003676">
    <property type="term" value="F:nucleic acid binding"/>
    <property type="evidence" value="ECO:0007669"/>
    <property type="project" value="InterPro"/>
</dbReference>
<dbReference type="GO" id="GO:0005829">
    <property type="term" value="C:cytosol"/>
    <property type="evidence" value="ECO:0007669"/>
    <property type="project" value="UniProtKB-ARBA"/>
</dbReference>
<evidence type="ECO:0000313" key="4">
    <source>
        <dbReference type="Proteomes" id="UP000595101"/>
    </source>
</evidence>
<dbReference type="InterPro" id="IPR011129">
    <property type="entry name" value="CSD"/>
</dbReference>
<gene>
    <name evidence="3" type="ORF">I6G90_10890</name>
</gene>
<feature type="domain" description="CSD" evidence="2">
    <location>
        <begin position="2"/>
        <end position="76"/>
    </location>
</feature>
<dbReference type="Gene3D" id="2.40.50.140">
    <property type="entry name" value="Nucleic acid-binding proteins"/>
    <property type="match status" value="1"/>
</dbReference>
<reference evidence="3 4" key="1">
    <citation type="submission" date="2020-12" db="EMBL/GenBank/DDBJ databases">
        <title>FDA dAtabase for Regulatory Grade micrObial Sequences (FDA-ARGOS): Supporting development and validation of Infectious Disease Dx tests.</title>
        <authorList>
            <person name="Sproer C."/>
            <person name="Gronow S."/>
            <person name="Severitt S."/>
            <person name="Schroder I."/>
            <person name="Tallon L."/>
            <person name="Sadzewicz L."/>
            <person name="Zhao X."/>
            <person name="Boylan J."/>
            <person name="Ott S."/>
            <person name="Bowen H."/>
            <person name="Vavikolanu K."/>
            <person name="Mehta A."/>
            <person name="Aluvathingal J."/>
            <person name="Nadendla S."/>
            <person name="Lowell S."/>
            <person name="Myers T."/>
            <person name="Yan Y."/>
            <person name="Sichtig H."/>
        </authorList>
    </citation>
    <scope>NUCLEOTIDE SEQUENCE [LARGE SCALE GENOMIC DNA]</scope>
    <source>
        <strain evidence="3 4">FDAARGOS_933</strain>
    </source>
</reference>
<dbReference type="Proteomes" id="UP000595101">
    <property type="component" value="Chromosome"/>
</dbReference>
<dbReference type="KEGG" id="aall:I6G90_10890"/>
<feature type="compositionally biased region" description="Low complexity" evidence="1">
    <location>
        <begin position="94"/>
        <end position="110"/>
    </location>
</feature>
<dbReference type="RefSeq" id="WP_197927466.1">
    <property type="nucleotide sequence ID" value="NZ_CP065745.1"/>
</dbReference>
<protein>
    <submittedName>
        <fullName evidence="3">Excalibur calcium-binding domain-containing protein</fullName>
    </submittedName>
</protein>
<evidence type="ECO:0000259" key="2">
    <source>
        <dbReference type="PROSITE" id="PS51857"/>
    </source>
</evidence>
<dbReference type="AlphaFoldDB" id="A0A7T2PC86"/>
<dbReference type="InterPro" id="IPR012340">
    <property type="entry name" value="NA-bd_OB-fold"/>
</dbReference>
<evidence type="ECO:0000313" key="3">
    <source>
        <dbReference type="EMBL" id="QPR52992.1"/>
    </source>
</evidence>
<feature type="region of interest" description="Disordered" evidence="1">
    <location>
        <begin position="94"/>
        <end position="133"/>
    </location>
</feature>
<name>A0A7T2PC86_9GAMM</name>
<dbReference type="PROSITE" id="PS51857">
    <property type="entry name" value="CSD_2"/>
    <property type="match status" value="1"/>
</dbReference>
<dbReference type="Pfam" id="PF05901">
    <property type="entry name" value="Excalibur"/>
    <property type="match status" value="1"/>
</dbReference>
<dbReference type="Pfam" id="PF00313">
    <property type="entry name" value="CSD"/>
    <property type="match status" value="1"/>
</dbReference>
<proteinExistence type="predicted"/>
<sequence length="234" mass="25548">MRYQGRIASWNEARGFGFITPEQHGDEQASHGVRGGLFVHITALQSDGRLPEPGERVTYLIGSGQDGKPRALQVFFPDRPLTLADAGPSAASFSASSSAARSATPSATPSWRAASQPPRPTATRERSNPYRRRKSSWRGKLIPLLVLAGLFSIYSRFSAESMAPLPISSFNQEEASATVSTPQATTFIRQCDGREYCSQMTSCEEATWFLQNCPNTKMDGEGDGIPCENQWCGH</sequence>
<dbReference type="SUPFAM" id="SSF50249">
    <property type="entry name" value="Nucleic acid-binding proteins"/>
    <property type="match status" value="1"/>
</dbReference>
<evidence type="ECO:0000256" key="1">
    <source>
        <dbReference type="SAM" id="MobiDB-lite"/>
    </source>
</evidence>
<organism evidence="3 4">
    <name type="scientific">Aeromonas allosaccharophila</name>
    <dbReference type="NCBI Taxonomy" id="656"/>
    <lineage>
        <taxon>Bacteria</taxon>
        <taxon>Pseudomonadati</taxon>
        <taxon>Pseudomonadota</taxon>
        <taxon>Gammaproteobacteria</taxon>
        <taxon>Aeromonadales</taxon>
        <taxon>Aeromonadaceae</taxon>
        <taxon>Aeromonas</taxon>
    </lineage>
</organism>